<dbReference type="InterPro" id="IPR007848">
    <property type="entry name" value="Small_mtfrase_dom"/>
</dbReference>
<organism evidence="8 9">
    <name type="scientific">Paraglaciecola aquimarina</name>
    <dbReference type="NCBI Taxonomy" id="1235557"/>
    <lineage>
        <taxon>Bacteria</taxon>
        <taxon>Pseudomonadati</taxon>
        <taxon>Pseudomonadota</taxon>
        <taxon>Gammaproteobacteria</taxon>
        <taxon>Alteromonadales</taxon>
        <taxon>Alteromonadaceae</taxon>
        <taxon>Paraglaciecola</taxon>
    </lineage>
</organism>
<accession>A0ABU3SUB7</accession>
<dbReference type="Proteomes" id="UP001247805">
    <property type="component" value="Unassembled WGS sequence"/>
</dbReference>
<dbReference type="Gene3D" id="3.40.50.150">
    <property type="entry name" value="Vaccinia Virus protein VP39"/>
    <property type="match status" value="1"/>
</dbReference>
<dbReference type="Pfam" id="PF05175">
    <property type="entry name" value="MTS"/>
    <property type="match status" value="1"/>
</dbReference>
<dbReference type="InterPro" id="IPR050210">
    <property type="entry name" value="tRNA_Adenine-N(6)_MTase"/>
</dbReference>
<evidence type="ECO:0000256" key="2">
    <source>
        <dbReference type="ARBA" id="ARBA00022603"/>
    </source>
</evidence>
<dbReference type="GO" id="GO:0008168">
    <property type="term" value="F:methyltransferase activity"/>
    <property type="evidence" value="ECO:0007669"/>
    <property type="project" value="UniProtKB-KW"/>
</dbReference>
<protein>
    <recommendedName>
        <fullName evidence="6">tRNA1(Val) (adenine(37)-N6)-methyltransferase</fullName>
        <ecNumber evidence="6">2.1.1.223</ecNumber>
    </recommendedName>
    <alternativeName>
        <fullName evidence="6">tRNA m6A37 methyltransferase</fullName>
    </alternativeName>
</protein>
<keyword evidence="2 6" id="KW-0489">Methyltransferase</keyword>
<dbReference type="HAMAP" id="MF_01872">
    <property type="entry name" value="tRNA_methyltr_YfiC"/>
    <property type="match status" value="1"/>
</dbReference>
<comment type="catalytic activity">
    <reaction evidence="6">
        <text>adenosine(37) in tRNA1(Val) + S-adenosyl-L-methionine = N(6)-methyladenosine(37) in tRNA1(Val) + S-adenosyl-L-homocysteine + H(+)</text>
        <dbReference type="Rhea" id="RHEA:43160"/>
        <dbReference type="Rhea" id="RHEA-COMP:10369"/>
        <dbReference type="Rhea" id="RHEA-COMP:10370"/>
        <dbReference type="ChEBI" id="CHEBI:15378"/>
        <dbReference type="ChEBI" id="CHEBI:57856"/>
        <dbReference type="ChEBI" id="CHEBI:59789"/>
        <dbReference type="ChEBI" id="CHEBI:74411"/>
        <dbReference type="ChEBI" id="CHEBI:74449"/>
        <dbReference type="EC" id="2.1.1.223"/>
    </reaction>
</comment>
<sequence>MKGLGFQFKQFFIQHARCAMKVGTDSIMLGSWINVGAAKHILDIGTGSGLLALMLAQKADSDCKIIGIDIEAGAIQQAKENALACPWAEKLNFEHVELQRYSTVLNYDLIVCNPPYFVVNQTANSQHSQAKRLTARQTKDLSHAELLSFVVKYLTDSGYLYCVLPAEVGRFFIQLAADMGLYCRSKLEVKSKFNGKPIRFLLQFSKVKSIMKSQSISIHQANGEYSVDYKTLCREYYLNF</sequence>
<dbReference type="InterPro" id="IPR022882">
    <property type="entry name" value="tRNA_adenine-N6_MeTrfase"/>
</dbReference>
<comment type="caution">
    <text evidence="8">The sequence shown here is derived from an EMBL/GenBank/DDBJ whole genome shotgun (WGS) entry which is preliminary data.</text>
</comment>
<feature type="domain" description="Methyltransferase small" evidence="7">
    <location>
        <begin position="26"/>
        <end position="123"/>
    </location>
</feature>
<evidence type="ECO:0000313" key="9">
    <source>
        <dbReference type="Proteomes" id="UP001247805"/>
    </source>
</evidence>
<comment type="function">
    <text evidence="6">Specifically methylates the adenine in position 37 of tRNA(1)(Val) (anticodon cmo5UAC).</text>
</comment>
<dbReference type="CDD" id="cd02440">
    <property type="entry name" value="AdoMet_MTases"/>
    <property type="match status" value="1"/>
</dbReference>
<dbReference type="GO" id="GO:0032259">
    <property type="term" value="P:methylation"/>
    <property type="evidence" value="ECO:0007669"/>
    <property type="project" value="UniProtKB-KW"/>
</dbReference>
<dbReference type="InterPro" id="IPR029063">
    <property type="entry name" value="SAM-dependent_MTases_sf"/>
</dbReference>
<name>A0ABU3SUB7_9ALTE</name>
<reference evidence="8 9" key="1">
    <citation type="submission" date="2023-10" db="EMBL/GenBank/DDBJ databases">
        <title>Glaciecola aquimarina strain GGW-M5 nov., isolated from a coastal seawater.</title>
        <authorList>
            <person name="Bayburt H."/>
            <person name="Kim J.M."/>
            <person name="Choi B.J."/>
            <person name="Jeon C.O."/>
        </authorList>
    </citation>
    <scope>NUCLEOTIDE SEQUENCE [LARGE SCALE GENOMIC DNA]</scope>
    <source>
        <strain evidence="8 9">KCTC 32108</strain>
    </source>
</reference>
<gene>
    <name evidence="8" type="ORF">RS130_06430</name>
</gene>
<comment type="similarity">
    <text evidence="6">Belongs to the methyltransferase superfamily. tRNA (adenine-N(6)-)-methyltransferase family.</text>
</comment>
<evidence type="ECO:0000313" key="8">
    <source>
        <dbReference type="EMBL" id="MDU0353611.1"/>
    </source>
</evidence>
<proteinExistence type="inferred from homology"/>
<evidence type="ECO:0000256" key="3">
    <source>
        <dbReference type="ARBA" id="ARBA00022679"/>
    </source>
</evidence>
<dbReference type="PANTHER" id="PTHR47739:SF1">
    <property type="entry name" value="TRNA1(VAL) (ADENINE(37)-N6)-METHYLTRANSFERASE"/>
    <property type="match status" value="1"/>
</dbReference>
<evidence type="ECO:0000259" key="7">
    <source>
        <dbReference type="Pfam" id="PF05175"/>
    </source>
</evidence>
<keyword evidence="5 6" id="KW-0819">tRNA processing</keyword>
<comment type="subcellular location">
    <subcellularLocation>
        <location evidence="6">Cytoplasm</location>
    </subcellularLocation>
</comment>
<evidence type="ECO:0000256" key="4">
    <source>
        <dbReference type="ARBA" id="ARBA00022691"/>
    </source>
</evidence>
<keyword evidence="3 6" id="KW-0808">Transferase</keyword>
<dbReference type="PANTHER" id="PTHR47739">
    <property type="entry name" value="TRNA1(VAL) (ADENINE(37)-N6)-METHYLTRANSFERASE"/>
    <property type="match status" value="1"/>
</dbReference>
<dbReference type="EC" id="2.1.1.223" evidence="6"/>
<evidence type="ECO:0000256" key="6">
    <source>
        <dbReference type="HAMAP-Rule" id="MF_01872"/>
    </source>
</evidence>
<dbReference type="InterPro" id="IPR002052">
    <property type="entry name" value="DNA_methylase_N6_adenine_CS"/>
</dbReference>
<keyword evidence="9" id="KW-1185">Reference proteome</keyword>
<dbReference type="PROSITE" id="PS00092">
    <property type="entry name" value="N6_MTASE"/>
    <property type="match status" value="1"/>
</dbReference>
<keyword evidence="1 6" id="KW-0963">Cytoplasm</keyword>
<dbReference type="SUPFAM" id="SSF53335">
    <property type="entry name" value="S-adenosyl-L-methionine-dependent methyltransferases"/>
    <property type="match status" value="1"/>
</dbReference>
<dbReference type="EMBL" id="JAWDIO010000002">
    <property type="protein sequence ID" value="MDU0353611.1"/>
    <property type="molecule type" value="Genomic_DNA"/>
</dbReference>
<evidence type="ECO:0000256" key="5">
    <source>
        <dbReference type="ARBA" id="ARBA00022694"/>
    </source>
</evidence>
<evidence type="ECO:0000256" key="1">
    <source>
        <dbReference type="ARBA" id="ARBA00022490"/>
    </source>
</evidence>
<dbReference type="RefSeq" id="WP_316025269.1">
    <property type="nucleotide sequence ID" value="NZ_JAWDIO010000002.1"/>
</dbReference>
<keyword evidence="4 6" id="KW-0949">S-adenosyl-L-methionine</keyword>